<gene>
    <name evidence="1" type="ORF">IAA07_05400</name>
</gene>
<dbReference type="Proteomes" id="UP000823900">
    <property type="component" value="Unassembled WGS sequence"/>
</dbReference>
<sequence>MENLEDVKKMIQAEISSIHSLKEKAAFKELMENVFLALWETNEQMYKELRERVIGELDCDLNRYCVQVGLAERDSFDPAHHLMAAACEEDLVRPAFKAGEMRKIIEEQGGVRLATVLVRCSPGEMKNFLSNPEICTGRVKAKKEYQIPVFLEPAGRYLKRLEQLYHLFMKNGVPWQTVNAPYFFKMVDIFVREIPADISDQEEITDFGADFSSFNSRIRFGMIPVWNIKRLELESMGFPVPCRDHESYEHTISIKDYGAENAYLVEEKAGIQNICQRGDRLYVTGKIVNEKRWNVYMIRSGNSMRIDRYEYPVFSNKSKSSFAEQFGRKKGQPVRTKGELERFVKGFGLEDQIQYQGCALTGEWEERQETYPVNSFMKDEIRGQGGRKKLTLYFKPVGRERWLLPDLASFITSEVQELYPEYQCGGKLV</sequence>
<accession>A0A9D2KP51</accession>
<evidence type="ECO:0000313" key="2">
    <source>
        <dbReference type="Proteomes" id="UP000823900"/>
    </source>
</evidence>
<name>A0A9D2KP51_9FIRM</name>
<evidence type="ECO:0000313" key="1">
    <source>
        <dbReference type="EMBL" id="HJA71005.1"/>
    </source>
</evidence>
<organism evidence="1 2">
    <name type="scientific">Candidatus Lachnoclostridium stercoravium</name>
    <dbReference type="NCBI Taxonomy" id="2838633"/>
    <lineage>
        <taxon>Bacteria</taxon>
        <taxon>Bacillati</taxon>
        <taxon>Bacillota</taxon>
        <taxon>Clostridia</taxon>
        <taxon>Lachnospirales</taxon>
        <taxon>Lachnospiraceae</taxon>
    </lineage>
</organism>
<comment type="caution">
    <text evidence="1">The sequence shown here is derived from an EMBL/GenBank/DDBJ whole genome shotgun (WGS) entry which is preliminary data.</text>
</comment>
<reference evidence="1" key="2">
    <citation type="submission" date="2021-04" db="EMBL/GenBank/DDBJ databases">
        <authorList>
            <person name="Gilroy R."/>
        </authorList>
    </citation>
    <scope>NUCLEOTIDE SEQUENCE</scope>
    <source>
        <strain evidence="1">CHK178-16964</strain>
    </source>
</reference>
<protein>
    <recommendedName>
        <fullName evidence="3">Normocyte-binding protein</fullName>
    </recommendedName>
</protein>
<evidence type="ECO:0008006" key="3">
    <source>
        <dbReference type="Google" id="ProtNLM"/>
    </source>
</evidence>
<dbReference type="EMBL" id="DWZA01000051">
    <property type="protein sequence ID" value="HJA71005.1"/>
    <property type="molecule type" value="Genomic_DNA"/>
</dbReference>
<reference evidence="1" key="1">
    <citation type="journal article" date="2021" name="PeerJ">
        <title>Extensive microbial diversity within the chicken gut microbiome revealed by metagenomics and culture.</title>
        <authorList>
            <person name="Gilroy R."/>
            <person name="Ravi A."/>
            <person name="Getino M."/>
            <person name="Pursley I."/>
            <person name="Horton D.L."/>
            <person name="Alikhan N.F."/>
            <person name="Baker D."/>
            <person name="Gharbi K."/>
            <person name="Hall N."/>
            <person name="Watson M."/>
            <person name="Adriaenssens E.M."/>
            <person name="Foster-Nyarko E."/>
            <person name="Jarju S."/>
            <person name="Secka A."/>
            <person name="Antonio M."/>
            <person name="Oren A."/>
            <person name="Chaudhuri R.R."/>
            <person name="La Ragione R."/>
            <person name="Hildebrand F."/>
            <person name="Pallen M.J."/>
        </authorList>
    </citation>
    <scope>NUCLEOTIDE SEQUENCE</scope>
    <source>
        <strain evidence="1">CHK178-16964</strain>
    </source>
</reference>
<proteinExistence type="predicted"/>
<dbReference type="AlphaFoldDB" id="A0A9D2KP51"/>